<sequence>MGKRHDDDDDEWLPSGGRRQALIPSHSSSLTSRLGLAVLERYAKAKKARYQGQFLEKPTAVQLRDSGNWEVLAKTGDSHRGWIELTDTYQSKNSGRRIRKIHLGHKLSAAEFYDKGPKSYIERRIKNLPDDEKTKKERELWLRFKNRKEAGKKMRFEQRRIINEARNIRFEHYSYNTSHGGDGHNYMK</sequence>
<gene>
    <name evidence="2" type="ORF">CWB98_06530</name>
</gene>
<evidence type="ECO:0000256" key="1">
    <source>
        <dbReference type="SAM" id="MobiDB-lite"/>
    </source>
</evidence>
<feature type="region of interest" description="Disordered" evidence="1">
    <location>
        <begin position="1"/>
        <end position="29"/>
    </location>
</feature>
<reference evidence="2 3" key="1">
    <citation type="submission" date="2018-01" db="EMBL/GenBank/DDBJ databases">
        <authorList>
            <person name="Paulsen S."/>
            <person name="Gram L.K."/>
        </authorList>
    </citation>
    <scope>NUCLEOTIDE SEQUENCE [LARGE SCALE GENOMIC DNA]</scope>
    <source>
        <strain evidence="2 3">S2599</strain>
    </source>
</reference>
<comment type="caution">
    <text evidence="2">The sequence shown here is derived from an EMBL/GenBank/DDBJ whole genome shotgun (WGS) entry which is preliminary data.</text>
</comment>
<dbReference type="RefSeq" id="WP_138544103.1">
    <property type="nucleotide sequence ID" value="NZ_PNCJ01000009.1"/>
</dbReference>
<evidence type="ECO:0000313" key="3">
    <source>
        <dbReference type="Proteomes" id="UP000306719"/>
    </source>
</evidence>
<protein>
    <submittedName>
        <fullName evidence="2">Uncharacterized protein</fullName>
    </submittedName>
</protein>
<name>A0A5S3X212_9GAMM</name>
<dbReference type="AlphaFoldDB" id="A0A5S3X212"/>
<proteinExistence type="predicted"/>
<organism evidence="2 3">
    <name type="scientific">Pseudoalteromonas rubra</name>
    <dbReference type="NCBI Taxonomy" id="43658"/>
    <lineage>
        <taxon>Bacteria</taxon>
        <taxon>Pseudomonadati</taxon>
        <taxon>Pseudomonadota</taxon>
        <taxon>Gammaproteobacteria</taxon>
        <taxon>Alteromonadales</taxon>
        <taxon>Pseudoalteromonadaceae</taxon>
        <taxon>Pseudoalteromonas</taxon>
    </lineage>
</organism>
<dbReference type="EMBL" id="PNCJ01000009">
    <property type="protein sequence ID" value="TMP38384.1"/>
    <property type="molecule type" value="Genomic_DNA"/>
</dbReference>
<evidence type="ECO:0000313" key="2">
    <source>
        <dbReference type="EMBL" id="TMP38384.1"/>
    </source>
</evidence>
<dbReference type="Proteomes" id="UP000306719">
    <property type="component" value="Unassembled WGS sequence"/>
</dbReference>
<accession>A0A5S3X212</accession>
<reference evidence="3" key="2">
    <citation type="submission" date="2019-06" db="EMBL/GenBank/DDBJ databases">
        <title>Co-occurence of chitin degradation, pigmentation and bioactivity in marine Pseudoalteromonas.</title>
        <authorList>
            <person name="Sonnenschein E.C."/>
            <person name="Bech P.K."/>
        </authorList>
    </citation>
    <scope>NUCLEOTIDE SEQUENCE [LARGE SCALE GENOMIC DNA]</scope>
    <source>
        <strain evidence="3">S2599</strain>
    </source>
</reference>